<evidence type="ECO:0000256" key="4">
    <source>
        <dbReference type="SAM" id="Phobius"/>
    </source>
</evidence>
<proteinExistence type="inferred from homology"/>
<evidence type="ECO:0000313" key="5">
    <source>
        <dbReference type="EMBL" id="MBR1368733.1"/>
    </source>
</evidence>
<dbReference type="Gene3D" id="1.10.132.50">
    <property type="entry name" value="ATP synthase (C/AC39) subunit, domain 3"/>
    <property type="match status" value="1"/>
</dbReference>
<dbReference type="Gene3D" id="1.20.1690.10">
    <property type="entry name" value="V-type ATP synthase subunit C domain"/>
    <property type="match status" value="2"/>
</dbReference>
<dbReference type="Proteomes" id="UP000730161">
    <property type="component" value="Unassembled WGS sequence"/>
</dbReference>
<comment type="caution">
    <text evidence="5">The sequence shown here is derived from an EMBL/GenBank/DDBJ whole genome shotgun (WGS) entry which is preliminary data.</text>
</comment>
<dbReference type="InterPro" id="IPR044911">
    <property type="entry name" value="V-type_ATPase_csu/dsu_dom_3"/>
</dbReference>
<accession>A0A8J7W9L6</accession>
<evidence type="ECO:0000256" key="3">
    <source>
        <dbReference type="ARBA" id="ARBA00023065"/>
    </source>
</evidence>
<comment type="similarity">
    <text evidence="1">Belongs to the V-ATPase V0D/AC39 subunit family.</text>
</comment>
<dbReference type="OrthoDB" id="4272at2157"/>
<evidence type="ECO:0000256" key="1">
    <source>
        <dbReference type="ARBA" id="ARBA00006709"/>
    </source>
</evidence>
<protein>
    <submittedName>
        <fullName evidence="5">Uncharacterized protein</fullName>
    </submittedName>
</protein>
<dbReference type="InterPro" id="IPR035067">
    <property type="entry name" value="V-type_ATPase_csu/dsu"/>
</dbReference>
<organism evidence="5 6">
    <name type="scientific">Methanocalculus chunghsingensis</name>
    <dbReference type="NCBI Taxonomy" id="156457"/>
    <lineage>
        <taxon>Archaea</taxon>
        <taxon>Methanobacteriati</taxon>
        <taxon>Methanobacteriota</taxon>
        <taxon>Stenosarchaea group</taxon>
        <taxon>Methanomicrobia</taxon>
        <taxon>Methanomicrobiales</taxon>
        <taxon>Methanocalculaceae</taxon>
        <taxon>Methanocalculus</taxon>
    </lineage>
</organism>
<dbReference type="PANTHER" id="PTHR38682:SF1">
    <property type="entry name" value="V-TYPE ATP SYNTHASE SUBUNIT C"/>
    <property type="match status" value="1"/>
</dbReference>
<dbReference type="GO" id="GO:0046961">
    <property type="term" value="F:proton-transporting ATPase activity, rotational mechanism"/>
    <property type="evidence" value="ECO:0007669"/>
    <property type="project" value="InterPro"/>
</dbReference>
<keyword evidence="4" id="KW-0472">Membrane</keyword>
<sequence>MVVEILDIEIIFSELLTVEGAGIVALGLAIAFMVAIFIAISAGWFRIILSIASFAYPAARVRAIGNPLITREGVESITASADLLDLFERAERIGHHVGYREGISADDCEHLIRSHHYRLLTDLAGSVPDAIRPLITAYTQIFATREVAAILRGIAGNLPRDLINKRAVPVGGLSETAIRKAAHSDTIEEAVQRLERSAITPGIREQWMRIGEPVGFAAFEAALIAGAYQSLMMTARGIEDSQYEPAVMMAGRMIDCENLRILARGKIAGIDGNDLIPFLIPQGGFEITIDLQKELARTADLIEMTAALRDTMYGRYLEPRLEKGVRNSGEIEIALNRCLLDVGRMNSSQYHLGSGPIIRYLLALEMEILNLRAAAGRLILGIGEERGAAMMVTEGGVP</sequence>
<dbReference type="Pfam" id="PF01992">
    <property type="entry name" value="vATP-synt_AC39"/>
    <property type="match status" value="1"/>
</dbReference>
<keyword evidence="6" id="KW-1185">Reference proteome</keyword>
<evidence type="ECO:0000256" key="2">
    <source>
        <dbReference type="ARBA" id="ARBA00022448"/>
    </source>
</evidence>
<name>A0A8J7W9L6_9EURY</name>
<dbReference type="InterPro" id="IPR002843">
    <property type="entry name" value="ATPase_V0-cplx_csu/dsu"/>
</dbReference>
<dbReference type="PANTHER" id="PTHR38682">
    <property type="entry name" value="V-TYPE ATP SYNTHASE SUBUNIT C"/>
    <property type="match status" value="1"/>
</dbReference>
<dbReference type="EMBL" id="JWHL01000004">
    <property type="protein sequence ID" value="MBR1368733.1"/>
    <property type="molecule type" value="Genomic_DNA"/>
</dbReference>
<dbReference type="RefSeq" id="WP_211530370.1">
    <property type="nucleotide sequence ID" value="NZ_JWHL01000004.1"/>
</dbReference>
<dbReference type="SUPFAM" id="SSF103486">
    <property type="entry name" value="V-type ATP synthase subunit C"/>
    <property type="match status" value="1"/>
</dbReference>
<reference evidence="5" key="1">
    <citation type="submission" date="2014-12" db="EMBL/GenBank/DDBJ databases">
        <authorList>
            <person name="Huang H.-H."/>
            <person name="Chen S.-C."/>
            <person name="Lai M.-C."/>
        </authorList>
    </citation>
    <scope>NUCLEOTIDE SEQUENCE</scope>
    <source>
        <strain evidence="5">K1F9705b</strain>
    </source>
</reference>
<dbReference type="InterPro" id="IPR036079">
    <property type="entry name" value="ATPase_csu/dsu_sf"/>
</dbReference>
<keyword evidence="3" id="KW-0406">Ion transport</keyword>
<gene>
    <name evidence="5" type="ORF">RJ53_04095</name>
</gene>
<dbReference type="InterPro" id="IPR050873">
    <property type="entry name" value="V-ATPase_V0D/AC39_subunit"/>
</dbReference>
<dbReference type="AlphaFoldDB" id="A0A8J7W9L6"/>
<keyword evidence="4" id="KW-1133">Transmembrane helix</keyword>
<keyword evidence="4" id="KW-0812">Transmembrane</keyword>
<keyword evidence="2" id="KW-0813">Transport</keyword>
<feature type="transmembrane region" description="Helical" evidence="4">
    <location>
        <begin position="20"/>
        <end position="45"/>
    </location>
</feature>
<evidence type="ECO:0000313" key="6">
    <source>
        <dbReference type="Proteomes" id="UP000730161"/>
    </source>
</evidence>